<dbReference type="InterPro" id="IPR036412">
    <property type="entry name" value="HAD-like_sf"/>
</dbReference>
<sequence>MIKNIVFDIGNVLVRFQPDEAMREIGIEENKIAALAHATYENPVWVELDRGVIPENEIIDEMVKVAPQYEADIRRFFKEGKAFVVKAFDYAADWIKELKSRGYKVYLLSNYPKDFFELHTHSELSFVSLVDGKVISAMVGMIKPDAGIYQCLFDKYDLNPKECVFIDDRPENIEGGRKLGMEGIVFTDYETGKKKLEQMLMAKSKED</sequence>
<dbReference type="Gene3D" id="3.40.50.1000">
    <property type="entry name" value="HAD superfamily/HAD-like"/>
    <property type="match status" value="1"/>
</dbReference>
<dbReference type="Pfam" id="PF00702">
    <property type="entry name" value="Hydrolase"/>
    <property type="match status" value="1"/>
</dbReference>
<dbReference type="EMBL" id="CVRQ01000027">
    <property type="protein sequence ID" value="CRL40911.1"/>
    <property type="molecule type" value="Genomic_DNA"/>
</dbReference>
<accession>A0A0M6WTB4</accession>
<dbReference type="PRINTS" id="PR00413">
    <property type="entry name" value="HADHALOGNASE"/>
</dbReference>
<dbReference type="NCBIfam" id="TIGR01509">
    <property type="entry name" value="HAD-SF-IA-v3"/>
    <property type="match status" value="1"/>
</dbReference>
<dbReference type="CDD" id="cd02603">
    <property type="entry name" value="HAD_sEH-N_like"/>
    <property type="match status" value="1"/>
</dbReference>
<dbReference type="PANTHER" id="PTHR43611">
    <property type="entry name" value="ALPHA-D-GLUCOSE 1-PHOSPHATE PHOSPHATASE"/>
    <property type="match status" value="1"/>
</dbReference>
<evidence type="ECO:0000313" key="2">
    <source>
        <dbReference type="Proteomes" id="UP000049472"/>
    </source>
</evidence>
<keyword evidence="1" id="KW-0378">Hydrolase</keyword>
<dbReference type="Gene3D" id="1.10.150.240">
    <property type="entry name" value="Putative phosphatase, domain 2"/>
    <property type="match status" value="1"/>
</dbReference>
<dbReference type="SFLD" id="SFLDG01129">
    <property type="entry name" value="C1.5:_HAD__Beta-PGM__Phosphata"/>
    <property type="match status" value="1"/>
</dbReference>
<dbReference type="PANTHER" id="PTHR43611:SF3">
    <property type="entry name" value="FLAVIN MONONUCLEOTIDE HYDROLASE 1, CHLOROPLATIC"/>
    <property type="match status" value="1"/>
</dbReference>
<protein>
    <submittedName>
        <fullName evidence="1">HAD superfamily hydrolase</fullName>
    </submittedName>
</protein>
<reference evidence="2" key="1">
    <citation type="submission" date="2015-05" db="EMBL/GenBank/DDBJ databases">
        <authorList>
            <consortium name="Pathogen Informatics"/>
        </authorList>
    </citation>
    <scope>NUCLEOTIDE SEQUENCE [LARGE SCALE GENOMIC DNA]</scope>
    <source>
        <strain evidence="2">T1-815</strain>
    </source>
</reference>
<dbReference type="InterPro" id="IPR023214">
    <property type="entry name" value="HAD_sf"/>
</dbReference>
<dbReference type="InterPro" id="IPR023198">
    <property type="entry name" value="PGP-like_dom2"/>
</dbReference>
<name>A0A0M6WTB4_9FIRM</name>
<organism evidence="1 2">
    <name type="scientific">Agathobacter rectalis</name>
    <dbReference type="NCBI Taxonomy" id="39491"/>
    <lineage>
        <taxon>Bacteria</taxon>
        <taxon>Bacillati</taxon>
        <taxon>Bacillota</taxon>
        <taxon>Clostridia</taxon>
        <taxon>Lachnospirales</taxon>
        <taxon>Lachnospiraceae</taxon>
        <taxon>Agathobacter</taxon>
    </lineage>
</organism>
<dbReference type="Proteomes" id="UP000049472">
    <property type="component" value="Unassembled WGS sequence"/>
</dbReference>
<keyword evidence="2" id="KW-1185">Reference proteome</keyword>
<dbReference type="SFLD" id="SFLDS00003">
    <property type="entry name" value="Haloacid_Dehalogenase"/>
    <property type="match status" value="1"/>
</dbReference>
<evidence type="ECO:0000313" key="1">
    <source>
        <dbReference type="EMBL" id="CRL40911.1"/>
    </source>
</evidence>
<proteinExistence type="predicted"/>
<dbReference type="InterPro" id="IPR006439">
    <property type="entry name" value="HAD-SF_hydro_IA"/>
</dbReference>
<dbReference type="GO" id="GO:0016787">
    <property type="term" value="F:hydrolase activity"/>
    <property type="evidence" value="ECO:0007669"/>
    <property type="project" value="UniProtKB-KW"/>
</dbReference>
<dbReference type="AlphaFoldDB" id="A0A0M6WTB4"/>
<dbReference type="SUPFAM" id="SSF56784">
    <property type="entry name" value="HAD-like"/>
    <property type="match status" value="1"/>
</dbReference>
<gene>
    <name evidence="1" type="ORF">T1815_25111</name>
</gene>
<dbReference type="RefSeq" id="WP_055062459.1">
    <property type="nucleotide sequence ID" value="NZ_CVRQ01000027.1"/>
</dbReference>